<dbReference type="PROSITE" id="PS51352">
    <property type="entry name" value="THIOREDOXIN_2"/>
    <property type="match status" value="1"/>
</dbReference>
<gene>
    <name evidence="2" type="ORF">ENJ89_07880</name>
</gene>
<accession>A0A7V5UFA5</accession>
<reference evidence="2" key="1">
    <citation type="journal article" date="2020" name="mSystems">
        <title>Genome- and Community-Level Interaction Insights into Carbon Utilization and Element Cycling Functions of Hydrothermarchaeota in Hydrothermal Sediment.</title>
        <authorList>
            <person name="Zhou Z."/>
            <person name="Liu Y."/>
            <person name="Xu W."/>
            <person name="Pan J."/>
            <person name="Luo Z.H."/>
            <person name="Li M."/>
        </authorList>
    </citation>
    <scope>NUCLEOTIDE SEQUENCE [LARGE SCALE GENOMIC DNA]</scope>
    <source>
        <strain evidence="2">HyVt-527</strain>
    </source>
</reference>
<dbReference type="InterPro" id="IPR036249">
    <property type="entry name" value="Thioredoxin-like_sf"/>
</dbReference>
<evidence type="ECO:0000259" key="1">
    <source>
        <dbReference type="PROSITE" id="PS51352"/>
    </source>
</evidence>
<protein>
    <submittedName>
        <fullName evidence="2">TlpA family protein disulfide reductase</fullName>
    </submittedName>
</protein>
<proteinExistence type="predicted"/>
<dbReference type="Pfam" id="PF00578">
    <property type="entry name" value="AhpC-TSA"/>
    <property type="match status" value="1"/>
</dbReference>
<comment type="caution">
    <text evidence="2">The sequence shown here is derived from an EMBL/GenBank/DDBJ whole genome shotgun (WGS) entry which is preliminary data.</text>
</comment>
<dbReference type="InterPro" id="IPR050553">
    <property type="entry name" value="Thioredoxin_ResA/DsbE_sf"/>
</dbReference>
<dbReference type="PANTHER" id="PTHR42852">
    <property type="entry name" value="THIOL:DISULFIDE INTERCHANGE PROTEIN DSBE"/>
    <property type="match status" value="1"/>
</dbReference>
<dbReference type="Gene3D" id="3.40.30.10">
    <property type="entry name" value="Glutaredoxin"/>
    <property type="match status" value="1"/>
</dbReference>
<dbReference type="InterPro" id="IPR000866">
    <property type="entry name" value="AhpC/TSA"/>
</dbReference>
<dbReference type="GO" id="GO:0016491">
    <property type="term" value="F:oxidoreductase activity"/>
    <property type="evidence" value="ECO:0007669"/>
    <property type="project" value="InterPro"/>
</dbReference>
<dbReference type="GO" id="GO:0016209">
    <property type="term" value="F:antioxidant activity"/>
    <property type="evidence" value="ECO:0007669"/>
    <property type="project" value="InterPro"/>
</dbReference>
<evidence type="ECO:0000313" key="2">
    <source>
        <dbReference type="EMBL" id="HHJ53099.1"/>
    </source>
</evidence>
<sequence>MKTKYILFIGLLIFVFGFTPVKQTIINSKAADFSLKDTNGRRVSLSDYSGKILIIDFWATWSSSSLNTLRVLENLRHEYSDRNVEVIGIAILSKETDIPKRIADSRASFPILLGDRSLIAKYGNFSTIPNTFIIDERGFVKHEISGNFKAKTIKNLLNKLINQSQLNLDHSGAVAKE</sequence>
<dbReference type="InterPro" id="IPR013766">
    <property type="entry name" value="Thioredoxin_domain"/>
</dbReference>
<organism evidence="2">
    <name type="scientific">Caldithrix abyssi</name>
    <dbReference type="NCBI Taxonomy" id="187145"/>
    <lineage>
        <taxon>Bacteria</taxon>
        <taxon>Pseudomonadati</taxon>
        <taxon>Calditrichota</taxon>
        <taxon>Calditrichia</taxon>
        <taxon>Calditrichales</taxon>
        <taxon>Calditrichaceae</taxon>
        <taxon>Caldithrix</taxon>
    </lineage>
</organism>
<dbReference type="Proteomes" id="UP000886124">
    <property type="component" value="Unassembled WGS sequence"/>
</dbReference>
<name>A0A7V5UFA5_CALAY</name>
<feature type="domain" description="Thioredoxin" evidence="1">
    <location>
        <begin position="24"/>
        <end position="162"/>
    </location>
</feature>
<dbReference type="CDD" id="cd02966">
    <property type="entry name" value="TlpA_like_family"/>
    <property type="match status" value="1"/>
</dbReference>
<dbReference type="EMBL" id="DROD01000509">
    <property type="protein sequence ID" value="HHJ53099.1"/>
    <property type="molecule type" value="Genomic_DNA"/>
</dbReference>
<dbReference type="PANTHER" id="PTHR42852:SF13">
    <property type="entry name" value="PROTEIN DIPZ"/>
    <property type="match status" value="1"/>
</dbReference>
<dbReference type="AlphaFoldDB" id="A0A7V5UFA5"/>
<dbReference type="SUPFAM" id="SSF52833">
    <property type="entry name" value="Thioredoxin-like"/>
    <property type="match status" value="1"/>
</dbReference>